<dbReference type="RefSeq" id="WP_108642037.1">
    <property type="nucleotide sequence ID" value="NZ_QCYG01000011.1"/>
</dbReference>
<organism evidence="2 3">
    <name type="scientific">Thalassorhabdomicrobium marinisediminis</name>
    <dbReference type="NCBI Taxonomy" id="2170577"/>
    <lineage>
        <taxon>Bacteria</taxon>
        <taxon>Pseudomonadati</taxon>
        <taxon>Pseudomonadota</taxon>
        <taxon>Alphaproteobacteria</taxon>
        <taxon>Rhodobacterales</taxon>
        <taxon>Paracoccaceae</taxon>
        <taxon>Thalassorhabdomicrobium</taxon>
    </lineage>
</organism>
<comment type="caution">
    <text evidence="2">The sequence shown here is derived from an EMBL/GenBank/DDBJ whole genome shotgun (WGS) entry which is preliminary data.</text>
</comment>
<evidence type="ECO:0000313" key="2">
    <source>
        <dbReference type="EMBL" id="PVA05388.1"/>
    </source>
</evidence>
<evidence type="ECO:0000256" key="1">
    <source>
        <dbReference type="SAM" id="MobiDB-lite"/>
    </source>
</evidence>
<dbReference type="AlphaFoldDB" id="A0A2T7FT92"/>
<reference evidence="2 3" key="1">
    <citation type="submission" date="2018-04" db="EMBL/GenBank/DDBJ databases">
        <title>Pelagivirga bohaiensis gen. nov., sp. nov., a bacterium isolated from the Bohai Sea.</title>
        <authorList>
            <person name="Ji X."/>
        </authorList>
    </citation>
    <scope>NUCLEOTIDE SEQUENCE [LARGE SCALE GENOMIC DNA]</scope>
    <source>
        <strain evidence="2 3">BH-SD16</strain>
    </source>
</reference>
<feature type="region of interest" description="Disordered" evidence="1">
    <location>
        <begin position="307"/>
        <end position="327"/>
    </location>
</feature>
<dbReference type="InterPro" id="IPR000415">
    <property type="entry name" value="Nitroreductase-like"/>
</dbReference>
<accession>A0A2T7FT92</accession>
<sequence>MIDQTTFEGCVARAALAPTIHNTQPARWLRDGAALSLFCDTDVGLPVSDPEGRGAALSCGAVLEAMVLALSAQGIGAEVTLTGHDTSPKQGLVAVAHLTLTDGAEDGLHRQLERRFTWRGAFADEAPALFGWTRRDTRFVMDHDGRAWLATRNDAASHEQLQIRGVRQELLDWMRLTPRHPRAGLDGMDRRALRLAAKAARALPLAFGPAWPLLRMLGRTRGLAQEAQATMTAPLIGLFHRDREEPAVESGRAYLRLCLEAASLGLAGWPMAALTDHDGARADIVAHFGLLPERRLIQAIRFGVPTGDAPPRARRPLGEVLRPMPRR</sequence>
<protein>
    <recommendedName>
        <fullName evidence="4">Nitroreductase</fullName>
    </recommendedName>
</protein>
<dbReference type="Gene3D" id="3.40.109.10">
    <property type="entry name" value="NADH Oxidase"/>
    <property type="match status" value="1"/>
</dbReference>
<dbReference type="OrthoDB" id="8156917at2"/>
<dbReference type="GO" id="GO:0016491">
    <property type="term" value="F:oxidoreductase activity"/>
    <property type="evidence" value="ECO:0007669"/>
    <property type="project" value="InterPro"/>
</dbReference>
<evidence type="ECO:0000313" key="3">
    <source>
        <dbReference type="Proteomes" id="UP000244817"/>
    </source>
</evidence>
<gene>
    <name evidence="2" type="ORF">DC363_15345</name>
</gene>
<name>A0A2T7FT92_9RHOB</name>
<dbReference type="EMBL" id="QCYG01000011">
    <property type="protein sequence ID" value="PVA05388.1"/>
    <property type="molecule type" value="Genomic_DNA"/>
</dbReference>
<dbReference type="Proteomes" id="UP000244817">
    <property type="component" value="Unassembled WGS sequence"/>
</dbReference>
<dbReference type="SUPFAM" id="SSF55469">
    <property type="entry name" value="FMN-dependent nitroreductase-like"/>
    <property type="match status" value="1"/>
</dbReference>
<proteinExistence type="predicted"/>
<evidence type="ECO:0008006" key="4">
    <source>
        <dbReference type="Google" id="ProtNLM"/>
    </source>
</evidence>
<keyword evidence="3" id="KW-1185">Reference proteome</keyword>